<keyword evidence="6 7" id="KW-0472">Membrane</keyword>
<keyword evidence="4" id="KW-0571">Peptide transport</keyword>
<reference evidence="8 9" key="1">
    <citation type="submission" date="2020-08" db="EMBL/GenBank/DDBJ databases">
        <title>Aphidius gifuensis genome sequencing and assembly.</title>
        <authorList>
            <person name="Du Z."/>
        </authorList>
    </citation>
    <scope>NUCLEOTIDE SEQUENCE [LARGE SCALE GENOMIC DNA]</scope>
    <source>
        <strain evidence="8">YNYX2018</strain>
        <tissue evidence="8">Adults</tissue>
    </source>
</reference>
<keyword evidence="9" id="KW-1185">Reference proteome</keyword>
<sequence length="92" mass="10160">MVCYLIPIFGALLADSYLGRFRTILFFSGIYAVGDFIMCFGATSLFKTSKIKITFIDLILIAIGTGGIKPCVAAFGGDQFYLPQQQKYLQDI</sequence>
<protein>
    <submittedName>
        <fullName evidence="8">Uncharacterized protein</fullName>
    </submittedName>
</protein>
<keyword evidence="3 7" id="KW-0812">Transmembrane</keyword>
<evidence type="ECO:0000256" key="2">
    <source>
        <dbReference type="ARBA" id="ARBA00005982"/>
    </source>
</evidence>
<feature type="transmembrane region" description="Helical" evidence="7">
    <location>
        <begin position="24"/>
        <end position="46"/>
    </location>
</feature>
<gene>
    <name evidence="8" type="ORF">HCN44_007742</name>
</gene>
<dbReference type="InterPro" id="IPR000109">
    <property type="entry name" value="POT_fam"/>
</dbReference>
<evidence type="ECO:0000256" key="3">
    <source>
        <dbReference type="ARBA" id="ARBA00022692"/>
    </source>
</evidence>
<feature type="transmembrane region" description="Helical" evidence="7">
    <location>
        <begin position="58"/>
        <end position="77"/>
    </location>
</feature>
<keyword evidence="5 7" id="KW-1133">Transmembrane helix</keyword>
<accession>A0A834XPF1</accession>
<name>A0A834XPF1_APHGI</name>
<organism evidence="8 9">
    <name type="scientific">Aphidius gifuensis</name>
    <name type="common">Parasitoid wasp</name>
    <dbReference type="NCBI Taxonomy" id="684658"/>
    <lineage>
        <taxon>Eukaryota</taxon>
        <taxon>Metazoa</taxon>
        <taxon>Ecdysozoa</taxon>
        <taxon>Arthropoda</taxon>
        <taxon>Hexapoda</taxon>
        <taxon>Insecta</taxon>
        <taxon>Pterygota</taxon>
        <taxon>Neoptera</taxon>
        <taxon>Endopterygota</taxon>
        <taxon>Hymenoptera</taxon>
        <taxon>Apocrita</taxon>
        <taxon>Ichneumonoidea</taxon>
        <taxon>Braconidae</taxon>
        <taxon>Aphidiinae</taxon>
        <taxon>Aphidius</taxon>
    </lineage>
</organism>
<dbReference type="Gene3D" id="1.20.1250.20">
    <property type="entry name" value="MFS general substrate transporter like domains"/>
    <property type="match status" value="1"/>
</dbReference>
<dbReference type="GO" id="GO:0022857">
    <property type="term" value="F:transmembrane transporter activity"/>
    <property type="evidence" value="ECO:0007669"/>
    <property type="project" value="InterPro"/>
</dbReference>
<dbReference type="AlphaFoldDB" id="A0A834XPF1"/>
<dbReference type="InterPro" id="IPR018456">
    <property type="entry name" value="PTR2_symporter_CS"/>
</dbReference>
<dbReference type="GO" id="GO:0016020">
    <property type="term" value="C:membrane"/>
    <property type="evidence" value="ECO:0007669"/>
    <property type="project" value="UniProtKB-SubCell"/>
</dbReference>
<evidence type="ECO:0000256" key="4">
    <source>
        <dbReference type="ARBA" id="ARBA00022856"/>
    </source>
</evidence>
<dbReference type="OrthoDB" id="8904098at2759"/>
<evidence type="ECO:0000256" key="5">
    <source>
        <dbReference type="ARBA" id="ARBA00022989"/>
    </source>
</evidence>
<dbReference type="Pfam" id="PF00854">
    <property type="entry name" value="PTR2"/>
    <property type="match status" value="1"/>
</dbReference>
<dbReference type="Proteomes" id="UP000639338">
    <property type="component" value="Unassembled WGS sequence"/>
</dbReference>
<evidence type="ECO:0000256" key="7">
    <source>
        <dbReference type="SAM" id="Phobius"/>
    </source>
</evidence>
<keyword evidence="4" id="KW-0653">Protein transport</keyword>
<comment type="subcellular location">
    <subcellularLocation>
        <location evidence="1">Membrane</location>
        <topology evidence="1">Multi-pass membrane protein</topology>
    </subcellularLocation>
</comment>
<dbReference type="EMBL" id="JACMRX010000005">
    <property type="protein sequence ID" value="KAF7989212.1"/>
    <property type="molecule type" value="Genomic_DNA"/>
</dbReference>
<dbReference type="PANTHER" id="PTHR11654">
    <property type="entry name" value="OLIGOPEPTIDE TRANSPORTER-RELATED"/>
    <property type="match status" value="1"/>
</dbReference>
<dbReference type="PROSITE" id="PS01022">
    <property type="entry name" value="PTR2_1"/>
    <property type="match status" value="1"/>
</dbReference>
<evidence type="ECO:0000256" key="6">
    <source>
        <dbReference type="ARBA" id="ARBA00023136"/>
    </source>
</evidence>
<dbReference type="GO" id="GO:0006857">
    <property type="term" value="P:oligopeptide transport"/>
    <property type="evidence" value="ECO:0007669"/>
    <property type="project" value="InterPro"/>
</dbReference>
<proteinExistence type="inferred from homology"/>
<dbReference type="InterPro" id="IPR036259">
    <property type="entry name" value="MFS_trans_sf"/>
</dbReference>
<evidence type="ECO:0000313" key="8">
    <source>
        <dbReference type="EMBL" id="KAF7989212.1"/>
    </source>
</evidence>
<comment type="caution">
    <text evidence="8">The sequence shown here is derived from an EMBL/GenBank/DDBJ whole genome shotgun (WGS) entry which is preliminary data.</text>
</comment>
<keyword evidence="4" id="KW-0813">Transport</keyword>
<comment type="similarity">
    <text evidence="2">Belongs to the major facilitator superfamily. Proton-dependent oligopeptide transporter (POT/PTR) (TC 2.A.17) family.</text>
</comment>
<evidence type="ECO:0000256" key="1">
    <source>
        <dbReference type="ARBA" id="ARBA00004141"/>
    </source>
</evidence>
<evidence type="ECO:0000313" key="9">
    <source>
        <dbReference type="Proteomes" id="UP000639338"/>
    </source>
</evidence>